<sequence length="163" mass="19663">MKHPKIVESKAKIRFQDCDPFNHLNNGSYIDYFVNHREDMLIEHYDIDIYKMAKTLGKSWVTGSNQIVYLRPAFLMEEVVIQSELIYYDESNLRVEMRMYNSDKTQLKSVLWATFVHFNLLEQKREKHESNFMELFEEIHAPKDEMLFEKRIKSIKSKMYHSV</sequence>
<proteinExistence type="predicted"/>
<dbReference type="RefSeq" id="WP_379666401.1">
    <property type="nucleotide sequence ID" value="NZ_JBHULH010000004.1"/>
</dbReference>
<accession>A0ABW5LS78</accession>
<evidence type="ECO:0000313" key="2">
    <source>
        <dbReference type="Proteomes" id="UP001597508"/>
    </source>
</evidence>
<comment type="caution">
    <text evidence="1">The sequence shown here is derived from an EMBL/GenBank/DDBJ whole genome shotgun (WGS) entry which is preliminary data.</text>
</comment>
<evidence type="ECO:0000313" key="1">
    <source>
        <dbReference type="EMBL" id="MFD2567693.1"/>
    </source>
</evidence>
<dbReference type="EC" id="3.1.2.-" evidence="1"/>
<dbReference type="InterPro" id="IPR029069">
    <property type="entry name" value="HotDog_dom_sf"/>
</dbReference>
<dbReference type="CDD" id="cd00586">
    <property type="entry name" value="4HBT"/>
    <property type="match status" value="1"/>
</dbReference>
<reference evidence="2" key="1">
    <citation type="journal article" date="2019" name="Int. J. Syst. Evol. Microbiol.">
        <title>The Global Catalogue of Microorganisms (GCM) 10K type strain sequencing project: providing services to taxonomists for standard genome sequencing and annotation.</title>
        <authorList>
            <consortium name="The Broad Institute Genomics Platform"/>
            <consortium name="The Broad Institute Genome Sequencing Center for Infectious Disease"/>
            <person name="Wu L."/>
            <person name="Ma J."/>
        </authorList>
    </citation>
    <scope>NUCLEOTIDE SEQUENCE [LARGE SCALE GENOMIC DNA]</scope>
    <source>
        <strain evidence="2">KCTC 52127</strain>
    </source>
</reference>
<organism evidence="1 2">
    <name type="scientific">Pseudotenacibaculum haliotis</name>
    <dbReference type="NCBI Taxonomy" id="1862138"/>
    <lineage>
        <taxon>Bacteria</taxon>
        <taxon>Pseudomonadati</taxon>
        <taxon>Bacteroidota</taxon>
        <taxon>Flavobacteriia</taxon>
        <taxon>Flavobacteriales</taxon>
        <taxon>Flavobacteriaceae</taxon>
        <taxon>Pseudotenacibaculum</taxon>
    </lineage>
</organism>
<gene>
    <name evidence="1" type="ORF">ACFSRZ_09935</name>
</gene>
<dbReference type="SUPFAM" id="SSF54637">
    <property type="entry name" value="Thioesterase/thiol ester dehydrase-isomerase"/>
    <property type="match status" value="1"/>
</dbReference>
<dbReference type="Proteomes" id="UP001597508">
    <property type="component" value="Unassembled WGS sequence"/>
</dbReference>
<protein>
    <submittedName>
        <fullName evidence="1">Acyl-CoA thioesterase</fullName>
        <ecNumber evidence="1">3.1.2.-</ecNumber>
    </submittedName>
</protein>
<dbReference type="Gene3D" id="3.10.129.10">
    <property type="entry name" value="Hotdog Thioesterase"/>
    <property type="match status" value="1"/>
</dbReference>
<name>A0ABW5LS78_9FLAO</name>
<dbReference type="GO" id="GO:0016787">
    <property type="term" value="F:hydrolase activity"/>
    <property type="evidence" value="ECO:0007669"/>
    <property type="project" value="UniProtKB-KW"/>
</dbReference>
<dbReference type="EMBL" id="JBHULH010000004">
    <property type="protein sequence ID" value="MFD2567693.1"/>
    <property type="molecule type" value="Genomic_DNA"/>
</dbReference>
<dbReference type="Pfam" id="PF13279">
    <property type="entry name" value="4HBT_2"/>
    <property type="match status" value="1"/>
</dbReference>
<keyword evidence="1" id="KW-0378">Hydrolase</keyword>
<keyword evidence="2" id="KW-1185">Reference proteome</keyword>